<evidence type="ECO:0000313" key="8">
    <source>
        <dbReference type="EMBL" id="RNI32184.1"/>
    </source>
</evidence>
<evidence type="ECO:0000256" key="5">
    <source>
        <dbReference type="ARBA" id="ARBA00023239"/>
    </source>
</evidence>
<name>A0A3M9N317_9BACT</name>
<comment type="similarity">
    <text evidence="3">Belongs to the NAD(P)-dependent epimerase/dehydratase family. GDP-mannose 4,6-dehydratase subfamily.</text>
</comment>
<dbReference type="EC" id="4.2.1.47" evidence="4"/>
<evidence type="ECO:0000256" key="1">
    <source>
        <dbReference type="ARBA" id="ARBA00000188"/>
    </source>
</evidence>
<protein>
    <recommendedName>
        <fullName evidence="4">GDP-mannose 4,6-dehydratase</fullName>
        <ecNumber evidence="4">4.2.1.47</ecNumber>
    </recommendedName>
</protein>
<keyword evidence="9" id="KW-1185">Reference proteome</keyword>
<evidence type="ECO:0000256" key="3">
    <source>
        <dbReference type="ARBA" id="ARBA00009263"/>
    </source>
</evidence>
<dbReference type="Pfam" id="PF16363">
    <property type="entry name" value="GDP_Man_Dehyd"/>
    <property type="match status" value="1"/>
</dbReference>
<keyword evidence="5" id="KW-0456">Lyase</keyword>
<dbReference type="CDD" id="cd05260">
    <property type="entry name" value="GDP_MD_SDR_e"/>
    <property type="match status" value="1"/>
</dbReference>
<dbReference type="AlphaFoldDB" id="A0A3M9N317"/>
<evidence type="ECO:0000256" key="2">
    <source>
        <dbReference type="ARBA" id="ARBA00001937"/>
    </source>
</evidence>
<comment type="caution">
    <text evidence="8">The sequence shown here is derived from an EMBL/GenBank/DDBJ whole genome shotgun (WGS) entry which is preliminary data.</text>
</comment>
<reference evidence="8 9" key="1">
    <citation type="submission" date="2018-11" db="EMBL/GenBank/DDBJ databases">
        <title>Draft genome sequence of Ferruginibacter sp. BO-59.</title>
        <authorList>
            <person name="Im W.T."/>
        </authorList>
    </citation>
    <scope>NUCLEOTIDE SEQUENCE [LARGE SCALE GENOMIC DNA]</scope>
    <source>
        <strain evidence="8 9">BO-59</strain>
    </source>
</reference>
<dbReference type="InterPro" id="IPR036291">
    <property type="entry name" value="NAD(P)-bd_dom_sf"/>
</dbReference>
<dbReference type="EMBL" id="RJJR01000026">
    <property type="protein sequence ID" value="RNI32184.1"/>
    <property type="molecule type" value="Genomic_DNA"/>
</dbReference>
<accession>A0A3M9N317</accession>
<evidence type="ECO:0000256" key="6">
    <source>
        <dbReference type="ARBA" id="ARBA00059383"/>
    </source>
</evidence>
<proteinExistence type="inferred from homology"/>
<dbReference type="InterPro" id="IPR006368">
    <property type="entry name" value="GDP_Man_deHydtase"/>
</dbReference>
<comment type="cofactor">
    <cofactor evidence="2">
        <name>NADP(+)</name>
        <dbReference type="ChEBI" id="CHEBI:58349"/>
    </cofactor>
</comment>
<dbReference type="GO" id="GO:0042351">
    <property type="term" value="P:'de novo' GDP-L-fucose biosynthetic process"/>
    <property type="evidence" value="ECO:0007669"/>
    <property type="project" value="TreeGrafter"/>
</dbReference>
<evidence type="ECO:0000313" key="9">
    <source>
        <dbReference type="Proteomes" id="UP000267223"/>
    </source>
</evidence>
<gene>
    <name evidence="8" type="ORF">EFY79_20335</name>
</gene>
<comment type="function">
    <text evidence="6">Catalyzes the conversion of GDP-D-mannose to GDP-4-dehydro-6-deoxy-D-mannose.</text>
</comment>
<evidence type="ECO:0000256" key="4">
    <source>
        <dbReference type="ARBA" id="ARBA00011989"/>
    </source>
</evidence>
<dbReference type="PANTHER" id="PTHR43715">
    <property type="entry name" value="GDP-MANNOSE 4,6-DEHYDRATASE"/>
    <property type="match status" value="1"/>
</dbReference>
<dbReference type="Proteomes" id="UP000267223">
    <property type="component" value="Unassembled WGS sequence"/>
</dbReference>
<dbReference type="Gene3D" id="3.40.50.720">
    <property type="entry name" value="NAD(P)-binding Rossmann-like Domain"/>
    <property type="match status" value="1"/>
</dbReference>
<sequence>MYKTAIITGITGQDGMYLAKLLIEKQYKVVGIIRSITDNNYPGFKYLQINNDLLFEECDLHDITQIISLFKKYKPDEVYNLAAQSSVGQSFVQPIGTIQFNVISVLNLLEAIKISDYPTRFYQASSSEMYGKVDQLPVKENTPMHPLSPYAVSKASGHWITTNYRESYNLFTCCGILFNHESFLRKPSFFVKKVIAGAIQIKLGKEAKLYLGNIDLKRDFGYAPKYVEAMWLMMQQSTPSDYLICSGQSISLRHIVEYTFDCLEISMDCVEVSPSLLRPTEIEDIYGDNTKAKNELGWEYSYSFQQVLDILIAEEQQFQKMK</sequence>
<dbReference type="OrthoDB" id="9803111at2"/>
<evidence type="ECO:0000259" key="7">
    <source>
        <dbReference type="Pfam" id="PF16363"/>
    </source>
</evidence>
<dbReference type="FunFam" id="3.40.50.720:FF:000924">
    <property type="entry name" value="GDP-mannose 4,6 dehydratase"/>
    <property type="match status" value="1"/>
</dbReference>
<dbReference type="SUPFAM" id="SSF51735">
    <property type="entry name" value="NAD(P)-binding Rossmann-fold domains"/>
    <property type="match status" value="1"/>
</dbReference>
<dbReference type="PANTHER" id="PTHR43715:SF1">
    <property type="entry name" value="GDP-MANNOSE 4,6 DEHYDRATASE"/>
    <property type="match status" value="1"/>
</dbReference>
<dbReference type="GO" id="GO:0008446">
    <property type="term" value="F:GDP-mannose 4,6-dehydratase activity"/>
    <property type="evidence" value="ECO:0007669"/>
    <property type="project" value="UniProtKB-EC"/>
</dbReference>
<comment type="catalytic activity">
    <reaction evidence="1">
        <text>GDP-alpha-D-mannose = GDP-4-dehydro-alpha-D-rhamnose + H2O</text>
        <dbReference type="Rhea" id="RHEA:23820"/>
        <dbReference type="ChEBI" id="CHEBI:15377"/>
        <dbReference type="ChEBI" id="CHEBI:57527"/>
        <dbReference type="ChEBI" id="CHEBI:57964"/>
        <dbReference type="EC" id="4.2.1.47"/>
    </reaction>
</comment>
<dbReference type="RefSeq" id="WP_123122600.1">
    <property type="nucleotide sequence ID" value="NZ_RJJR01000026.1"/>
</dbReference>
<dbReference type="Gene3D" id="3.90.25.10">
    <property type="entry name" value="UDP-galactose 4-epimerase, domain 1"/>
    <property type="match status" value="1"/>
</dbReference>
<organism evidence="8 9">
    <name type="scientific">Hanamia caeni</name>
    <dbReference type="NCBI Taxonomy" id="2294116"/>
    <lineage>
        <taxon>Bacteria</taxon>
        <taxon>Pseudomonadati</taxon>
        <taxon>Bacteroidota</taxon>
        <taxon>Chitinophagia</taxon>
        <taxon>Chitinophagales</taxon>
        <taxon>Chitinophagaceae</taxon>
        <taxon>Hanamia</taxon>
    </lineage>
</organism>
<dbReference type="InterPro" id="IPR016040">
    <property type="entry name" value="NAD(P)-bd_dom"/>
</dbReference>
<feature type="domain" description="NAD(P)-binding" evidence="7">
    <location>
        <begin position="6"/>
        <end position="309"/>
    </location>
</feature>